<accession>A0A1Y1YSL8</accession>
<dbReference type="FunCoup" id="A0A1Y1YSL8">
    <property type="interactions" value="159"/>
</dbReference>
<feature type="compositionally biased region" description="Polar residues" evidence="5">
    <location>
        <begin position="422"/>
        <end position="437"/>
    </location>
</feature>
<dbReference type="EMBL" id="MCFE01000075">
    <property type="protein sequence ID" value="ORY01011.1"/>
    <property type="molecule type" value="Genomic_DNA"/>
</dbReference>
<name>A0A1Y1YSL8_9FUNG</name>
<feature type="region of interest" description="Disordered" evidence="5">
    <location>
        <begin position="422"/>
        <end position="464"/>
    </location>
</feature>
<dbReference type="InterPro" id="IPR036420">
    <property type="entry name" value="BRCT_dom_sf"/>
</dbReference>
<feature type="compositionally biased region" description="Polar residues" evidence="5">
    <location>
        <begin position="37"/>
        <end position="47"/>
    </location>
</feature>
<dbReference type="Gene3D" id="3.40.50.10190">
    <property type="entry name" value="BRCT domain"/>
    <property type="match status" value="1"/>
</dbReference>
<dbReference type="PANTHER" id="PTHR15375:SF26">
    <property type="entry name" value="PROTEIN CHIFFON"/>
    <property type="match status" value="1"/>
</dbReference>
<feature type="compositionally biased region" description="Low complexity" evidence="5">
    <location>
        <begin position="374"/>
        <end position="394"/>
    </location>
</feature>
<dbReference type="Gene3D" id="6.10.250.3410">
    <property type="entry name" value="DBF zinc finger"/>
    <property type="match status" value="1"/>
</dbReference>
<evidence type="ECO:0000256" key="3">
    <source>
        <dbReference type="ARBA" id="ARBA00022833"/>
    </source>
</evidence>
<dbReference type="InterPro" id="IPR051590">
    <property type="entry name" value="Replication_Regulatory_Kinase"/>
</dbReference>
<evidence type="ECO:0008006" key="10">
    <source>
        <dbReference type="Google" id="ProtNLM"/>
    </source>
</evidence>
<evidence type="ECO:0000256" key="2">
    <source>
        <dbReference type="ARBA" id="ARBA00022771"/>
    </source>
</evidence>
<keyword evidence="2 4" id="KW-0863">Zinc-finger</keyword>
<evidence type="ECO:0000256" key="5">
    <source>
        <dbReference type="SAM" id="MobiDB-lite"/>
    </source>
</evidence>
<evidence type="ECO:0000259" key="6">
    <source>
        <dbReference type="PROSITE" id="PS50172"/>
    </source>
</evidence>
<proteinExistence type="predicted"/>
<dbReference type="GO" id="GO:0003676">
    <property type="term" value="F:nucleic acid binding"/>
    <property type="evidence" value="ECO:0007669"/>
    <property type="project" value="InterPro"/>
</dbReference>
<dbReference type="InParanoid" id="A0A1Y1YSL8"/>
<dbReference type="PROSITE" id="PS50172">
    <property type="entry name" value="BRCT"/>
    <property type="match status" value="1"/>
</dbReference>
<feature type="compositionally biased region" description="Basic and acidic residues" evidence="5">
    <location>
        <begin position="452"/>
        <end position="464"/>
    </location>
</feature>
<dbReference type="InterPro" id="IPR038545">
    <property type="entry name" value="Znf_DBF_sf"/>
</dbReference>
<organism evidence="8 9">
    <name type="scientific">Basidiobolus meristosporus CBS 931.73</name>
    <dbReference type="NCBI Taxonomy" id="1314790"/>
    <lineage>
        <taxon>Eukaryota</taxon>
        <taxon>Fungi</taxon>
        <taxon>Fungi incertae sedis</taxon>
        <taxon>Zoopagomycota</taxon>
        <taxon>Entomophthoromycotina</taxon>
        <taxon>Basidiobolomycetes</taxon>
        <taxon>Basidiobolales</taxon>
        <taxon>Basidiobolaceae</taxon>
        <taxon>Basidiobolus</taxon>
    </lineage>
</organism>
<feature type="region of interest" description="Disordered" evidence="5">
    <location>
        <begin position="371"/>
        <end position="400"/>
    </location>
</feature>
<dbReference type="SUPFAM" id="SSF52113">
    <property type="entry name" value="BRCT domain"/>
    <property type="match status" value="1"/>
</dbReference>
<dbReference type="InterPro" id="IPR006572">
    <property type="entry name" value="Znf_DBF"/>
</dbReference>
<evidence type="ECO:0000256" key="4">
    <source>
        <dbReference type="PROSITE-ProRule" id="PRU00600"/>
    </source>
</evidence>
<protein>
    <recommendedName>
        <fullName evidence="10">DBF4-type domain-containing protein</fullName>
    </recommendedName>
</protein>
<dbReference type="Pfam" id="PF22437">
    <property type="entry name" value="DBF4_BRCT"/>
    <property type="match status" value="1"/>
</dbReference>
<dbReference type="Pfam" id="PF07535">
    <property type="entry name" value="zf-DBF"/>
    <property type="match status" value="1"/>
</dbReference>
<dbReference type="SMART" id="SM00586">
    <property type="entry name" value="ZnF_DBF"/>
    <property type="match status" value="1"/>
</dbReference>
<dbReference type="GO" id="GO:1901987">
    <property type="term" value="P:regulation of cell cycle phase transition"/>
    <property type="evidence" value="ECO:0007669"/>
    <property type="project" value="TreeGrafter"/>
</dbReference>
<dbReference type="PROSITE" id="PS51265">
    <property type="entry name" value="ZF_DBF4"/>
    <property type="match status" value="1"/>
</dbReference>
<dbReference type="PANTHER" id="PTHR15375">
    <property type="entry name" value="ACTIVATOR OF S-PHASE KINASE-RELATED"/>
    <property type="match status" value="1"/>
</dbReference>
<dbReference type="GO" id="GO:0010571">
    <property type="term" value="P:positive regulation of nuclear cell cycle DNA replication"/>
    <property type="evidence" value="ECO:0007669"/>
    <property type="project" value="TreeGrafter"/>
</dbReference>
<dbReference type="FunFam" id="6.10.250.3410:FF:000001">
    <property type="entry name" value="Protein DBF4 homolog A"/>
    <property type="match status" value="1"/>
</dbReference>
<feature type="domain" description="BRCT" evidence="6">
    <location>
        <begin position="83"/>
        <end position="130"/>
    </location>
</feature>
<evidence type="ECO:0000313" key="8">
    <source>
        <dbReference type="EMBL" id="ORY01011.1"/>
    </source>
</evidence>
<evidence type="ECO:0000256" key="1">
    <source>
        <dbReference type="ARBA" id="ARBA00022723"/>
    </source>
</evidence>
<keyword evidence="9" id="KW-1185">Reference proteome</keyword>
<dbReference type="STRING" id="1314790.A0A1Y1YSL8"/>
<dbReference type="Pfam" id="PF08630">
    <property type="entry name" value="Dfp1_Him1_M"/>
    <property type="match status" value="1"/>
</dbReference>
<comment type="caution">
    <text evidence="8">The sequence shown here is derived from an EMBL/GenBank/DDBJ whole genome shotgun (WGS) entry which is preliminary data.</text>
</comment>
<keyword evidence="1" id="KW-0479">Metal-binding</keyword>
<dbReference type="InterPro" id="IPR013939">
    <property type="entry name" value="Regulatory_Dfp1/Him1"/>
</dbReference>
<gene>
    <name evidence="8" type="ORF">K493DRAFT_405696</name>
</gene>
<keyword evidence="3" id="KW-0862">Zinc</keyword>
<evidence type="ECO:0000259" key="7">
    <source>
        <dbReference type="PROSITE" id="PS51265"/>
    </source>
</evidence>
<dbReference type="OrthoDB" id="21380at2759"/>
<dbReference type="InterPro" id="IPR001357">
    <property type="entry name" value="BRCT_dom"/>
</dbReference>
<dbReference type="InterPro" id="IPR055116">
    <property type="entry name" value="DBF4_BRCT"/>
</dbReference>
<dbReference type="Proteomes" id="UP000193498">
    <property type="component" value="Unassembled WGS sequence"/>
</dbReference>
<reference evidence="8 9" key="1">
    <citation type="submission" date="2016-07" db="EMBL/GenBank/DDBJ databases">
        <title>Pervasive Adenine N6-methylation of Active Genes in Fungi.</title>
        <authorList>
            <consortium name="DOE Joint Genome Institute"/>
            <person name="Mondo S.J."/>
            <person name="Dannebaum R.O."/>
            <person name="Kuo R.C."/>
            <person name="Labutti K."/>
            <person name="Haridas S."/>
            <person name="Kuo A."/>
            <person name="Salamov A."/>
            <person name="Ahrendt S.R."/>
            <person name="Lipzen A."/>
            <person name="Sullivan W."/>
            <person name="Andreopoulos W.B."/>
            <person name="Clum A."/>
            <person name="Lindquist E."/>
            <person name="Daum C."/>
            <person name="Ramamoorthy G.K."/>
            <person name="Gryganskyi A."/>
            <person name="Culley D."/>
            <person name="Magnuson J.K."/>
            <person name="James T.Y."/>
            <person name="O'Malley M.A."/>
            <person name="Stajich J.E."/>
            <person name="Spatafora J.W."/>
            <person name="Visel A."/>
            <person name="Grigoriev I.V."/>
        </authorList>
    </citation>
    <scope>NUCLEOTIDE SEQUENCE [LARGE SCALE GENOMIC DNA]</scope>
    <source>
        <strain evidence="8 9">CBS 931.73</strain>
    </source>
</reference>
<feature type="domain" description="DBF4-type" evidence="7">
    <location>
        <begin position="322"/>
        <end position="371"/>
    </location>
</feature>
<evidence type="ECO:0000313" key="9">
    <source>
        <dbReference type="Proteomes" id="UP000193498"/>
    </source>
</evidence>
<feature type="compositionally biased region" description="Polar residues" evidence="5">
    <location>
        <begin position="286"/>
        <end position="305"/>
    </location>
</feature>
<dbReference type="GO" id="GO:0008270">
    <property type="term" value="F:zinc ion binding"/>
    <property type="evidence" value="ECO:0007669"/>
    <property type="project" value="UniProtKB-KW"/>
</dbReference>
<dbReference type="AlphaFoldDB" id="A0A1Y1YSL8"/>
<feature type="region of interest" description="Disordered" evidence="5">
    <location>
        <begin position="281"/>
        <end position="311"/>
    </location>
</feature>
<dbReference type="CDD" id="cd00027">
    <property type="entry name" value="BRCT"/>
    <property type="match status" value="1"/>
</dbReference>
<sequence length="676" mass="75641">MGRSTLSCYGEVAQTSAVWDQPNCNFRTSRKRVVEATSDSGSEQSDSVRVVKKPKRMKPSLDKVSPNATPKSSALDVAVWAKAYRKAFPNFLFYFDQIDENVKQQLAPQIRRLGGRMEPFFSSKITHLITCQSKSNESRYMSPSKSSRAFPMSPTASKTSVASELAQKASKWGIKVWTTQKLFNVLRHLLKSPMSSLSQPSKPLTDVLRDEKMFGISTHSSLSTNSSNVHFLKQIYLLVEDTTKAHRPIAVREYFGGGGGITWPKIYRNTEGKCPFIKYEEEPKSSKTPQISSRHLNSNTAATPQPATPISIATKPSPVIVIPKKPGYCENCQAKFADLEEHVHSPIHCKYALDNSSYVELDAILESVTRKAAPSLPVESPESDSESTVSSIVSGPAQEYTDVYQTTNDEGDLSDEGYASLKTISDSEPTGDQSATQYDIKEPTPILGDHSGPTEDDPRVSCDHQQHPLEGTLAAEVENFDLDPYFTMEQPQLYNPPQRHDFQSTQFAPEYMAQPFHDQHYAQTDYTLHQVPTQEEIYAAIRDFQQYVQGDECAVPALEETLYPPSVEPTYDALSAREALYCPQVNYQPMSGYHEQPLSYGTGNDFLPNGGFLKPNQRMSIQELLLTDVGYFLNNGYPTTPQVDTWYPDNNNNNNNHHNHQASYLHSYVNSQFSVP</sequence>
<dbReference type="GO" id="GO:0031431">
    <property type="term" value="C:Dbf4-dependent protein kinase complex"/>
    <property type="evidence" value="ECO:0007669"/>
    <property type="project" value="TreeGrafter"/>
</dbReference>
<dbReference type="GO" id="GO:0043539">
    <property type="term" value="F:protein serine/threonine kinase activator activity"/>
    <property type="evidence" value="ECO:0007669"/>
    <property type="project" value="TreeGrafter"/>
</dbReference>
<feature type="region of interest" description="Disordered" evidence="5">
    <location>
        <begin position="34"/>
        <end position="69"/>
    </location>
</feature>